<dbReference type="RefSeq" id="WP_211610180.1">
    <property type="nucleotide sequence ID" value="NZ_CAJNBK010000002.1"/>
</dbReference>
<reference evidence="2 3" key="1">
    <citation type="submission" date="2021-02" db="EMBL/GenBank/DDBJ databases">
        <authorList>
            <person name="Vanwijnsberghe S."/>
        </authorList>
    </citation>
    <scope>NUCLEOTIDE SEQUENCE [LARGE SCALE GENOMIC DNA]</scope>
    <source>
        <strain evidence="2 3">LMG 31837</strain>
    </source>
</reference>
<sequence length="246" mass="27144">MMTIELTGRVFGRFTVLARDGSEGGKAAWRVQCSCGTVRRVAGVSLRNGVSTSCGCSKKEAGYMPKGSGERIEDLTIAEHAERSGLSLSAVYRNLRKYGHPTPDDATKAAVLCAEENELRVFEQDRENNRRAPSKRLGRAANTHRQTNTLPARAVAEDGANDAYVAEWMARASEQRIKPIQAIEPKPVRAEVAPVHEQPVEEPDGHDVLWRGMTLAEWSHLSGETVRMLFIRLLTTGNPFSEQDKS</sequence>
<gene>
    <name evidence="2" type="ORF">R69888_01289</name>
</gene>
<keyword evidence="3" id="KW-1185">Reference proteome</keyword>
<evidence type="ECO:0000313" key="3">
    <source>
        <dbReference type="Proteomes" id="UP000672526"/>
    </source>
</evidence>
<dbReference type="EMBL" id="CAJNBK010000002">
    <property type="protein sequence ID" value="CAE6714112.1"/>
    <property type="molecule type" value="Genomic_DNA"/>
</dbReference>
<accession>A0ABM8QTG1</accession>
<evidence type="ECO:0000256" key="1">
    <source>
        <dbReference type="SAM" id="MobiDB-lite"/>
    </source>
</evidence>
<evidence type="ECO:0000313" key="2">
    <source>
        <dbReference type="EMBL" id="CAE6714112.1"/>
    </source>
</evidence>
<dbReference type="Proteomes" id="UP000672526">
    <property type="component" value="Unassembled WGS sequence"/>
</dbReference>
<protein>
    <submittedName>
        <fullName evidence="2">Uncharacterized protein</fullName>
    </submittedName>
</protein>
<name>A0ABM8QTG1_9BURK</name>
<feature type="region of interest" description="Disordered" evidence="1">
    <location>
        <begin position="125"/>
        <end position="145"/>
    </location>
</feature>
<proteinExistence type="predicted"/>
<comment type="caution">
    <text evidence="2">The sequence shown here is derived from an EMBL/GenBank/DDBJ whole genome shotgun (WGS) entry which is preliminary data.</text>
</comment>
<organism evidence="2 3">
    <name type="scientific">Paraburkholderia haematera</name>
    <dbReference type="NCBI Taxonomy" id="2793077"/>
    <lineage>
        <taxon>Bacteria</taxon>
        <taxon>Pseudomonadati</taxon>
        <taxon>Pseudomonadota</taxon>
        <taxon>Betaproteobacteria</taxon>
        <taxon>Burkholderiales</taxon>
        <taxon>Burkholderiaceae</taxon>
        <taxon>Paraburkholderia</taxon>
    </lineage>
</organism>